<dbReference type="PANTHER" id="PTHR32194:SF3">
    <property type="entry name" value="PROTEASOME SUBUNIT BETA"/>
    <property type="match status" value="1"/>
</dbReference>
<keyword evidence="7 14" id="KW-0647">Proteasome</keyword>
<dbReference type="InterPro" id="IPR016050">
    <property type="entry name" value="Proteasome_bsu_CS"/>
</dbReference>
<evidence type="ECO:0000256" key="9">
    <source>
        <dbReference type="ARBA" id="ARBA00023242"/>
    </source>
</evidence>
<protein>
    <recommendedName>
        <fullName evidence="14">Proteasome subunit beta</fullName>
    </recommendedName>
</protein>
<dbReference type="Pfam" id="PF00227">
    <property type="entry name" value="Proteasome"/>
    <property type="match status" value="1"/>
</dbReference>
<dbReference type="GO" id="GO:0051603">
    <property type="term" value="P:proteolysis involved in protein catabolic process"/>
    <property type="evidence" value="ECO:0007669"/>
    <property type="project" value="InterPro"/>
</dbReference>
<dbReference type="InterPro" id="IPR000243">
    <property type="entry name" value="Pept_T1A_subB"/>
</dbReference>
<keyword evidence="4" id="KW-0645">Protease</keyword>
<proteinExistence type="inferred from homology"/>
<comment type="caution">
    <text evidence="15">The sequence shown here is derived from an EMBL/GenBank/DDBJ whole genome shotgun (WGS) entry which is preliminary data.</text>
</comment>
<keyword evidence="6" id="KW-0378">Hydrolase</keyword>
<evidence type="ECO:0000313" key="16">
    <source>
        <dbReference type="Proteomes" id="UP000789390"/>
    </source>
</evidence>
<evidence type="ECO:0000256" key="2">
    <source>
        <dbReference type="ARBA" id="ARBA00003802"/>
    </source>
</evidence>
<organism evidence="15 16">
    <name type="scientific">Daphnia galeata</name>
    <dbReference type="NCBI Taxonomy" id="27404"/>
    <lineage>
        <taxon>Eukaryota</taxon>
        <taxon>Metazoa</taxon>
        <taxon>Ecdysozoa</taxon>
        <taxon>Arthropoda</taxon>
        <taxon>Crustacea</taxon>
        <taxon>Branchiopoda</taxon>
        <taxon>Diplostraca</taxon>
        <taxon>Cladocera</taxon>
        <taxon>Anomopoda</taxon>
        <taxon>Daphniidae</taxon>
        <taxon>Daphnia</taxon>
    </lineage>
</organism>
<comment type="catalytic activity">
    <reaction evidence="1">
        <text>Cleavage of peptide bonds with very broad specificity.</text>
        <dbReference type="EC" id="3.4.25.1"/>
    </reaction>
</comment>
<evidence type="ECO:0000256" key="1">
    <source>
        <dbReference type="ARBA" id="ARBA00001198"/>
    </source>
</evidence>
<dbReference type="AlphaFoldDB" id="A0A8J2RXX7"/>
<dbReference type="InterPro" id="IPR029055">
    <property type="entry name" value="Ntn_hydrolases_N"/>
</dbReference>
<comment type="subunit">
    <text evidence="11">The 26S proteasome consists of a 20S proteasome core and two 19S regulatory subunits. The 20S proteasome core is composed of 28 subunits that are arranged in four stacked rings, resulting in a barrel-shaped structure. The two end rings are each formed by seven alpha subunits, and the two central rings are each formed by seven beta subunits. The catalytic chamber with the active sites is on the inside of the barrel.</text>
</comment>
<evidence type="ECO:0000256" key="13">
    <source>
        <dbReference type="PIRSR" id="PIRSR600243-1"/>
    </source>
</evidence>
<keyword evidence="5" id="KW-0888">Threonine protease</keyword>
<keyword evidence="8" id="KW-0865">Zymogen</keyword>
<keyword evidence="16" id="KW-1185">Reference proteome</keyword>
<gene>
    <name evidence="15" type="ORF">DGAL_LOCUS12201</name>
</gene>
<dbReference type="PRINTS" id="PR00141">
    <property type="entry name" value="PROTEASOME"/>
</dbReference>
<dbReference type="OrthoDB" id="37597at2759"/>
<sequence length="278" mass="30818">MALFEICGVNSRSNFKTTEHDELEDVLSSFNNIGNPCQLALPPLNCPSNTYSKNPVDEHGREMKINYDHGTTTLGFKYQGGIVLAVDSRATGGQYIGSGSVKKIIEINDFLLGTMAGGAADCTYWERVLSKQCRLYELRNKERISVAAASKLLVNMVYNYKGMGLSMGVMIAGWDKKGPGLYYVDNDGTRTPGQVFSVGSGSLYAYGVLDSGYRPDLTDEEAYELGRRAIYHATYRDASSGGIIRVYHIKSNGWVKISEQDCTELHYQYKEEAERTSK</sequence>
<dbReference type="Proteomes" id="UP000789390">
    <property type="component" value="Unassembled WGS sequence"/>
</dbReference>
<comment type="subcellular location">
    <subcellularLocation>
        <location evidence="14">Cytoplasm</location>
    </subcellularLocation>
    <subcellularLocation>
        <location evidence="14">Nucleus</location>
    </subcellularLocation>
</comment>
<evidence type="ECO:0000256" key="8">
    <source>
        <dbReference type="ARBA" id="ARBA00023145"/>
    </source>
</evidence>
<comment type="function">
    <text evidence="10">Non-catalytic component of the proteasome, a multicatalytic proteinase complex which is characterized by its ability to cleave peptides with Arg, Phe, Tyr, Leu, and Glu adjacent to the leaving group at neutral or slightly basic pH. The proteasome has an ATP-dependent proteolytic activity.</text>
</comment>
<evidence type="ECO:0000256" key="5">
    <source>
        <dbReference type="ARBA" id="ARBA00022698"/>
    </source>
</evidence>
<dbReference type="GO" id="GO:0005737">
    <property type="term" value="C:cytoplasm"/>
    <property type="evidence" value="ECO:0007669"/>
    <property type="project" value="UniProtKB-SubCell"/>
</dbReference>
<dbReference type="PROSITE" id="PS00854">
    <property type="entry name" value="PROTEASOME_BETA_1"/>
    <property type="match status" value="1"/>
</dbReference>
<dbReference type="Gene3D" id="3.60.20.10">
    <property type="entry name" value="Glutamine Phosphoribosylpyrophosphate, subunit 1, domain 1"/>
    <property type="match status" value="1"/>
</dbReference>
<evidence type="ECO:0000256" key="10">
    <source>
        <dbReference type="ARBA" id="ARBA00024953"/>
    </source>
</evidence>
<dbReference type="FunFam" id="3.60.20.10:FF:000030">
    <property type="entry name" value="Proteasome subunit beta"/>
    <property type="match status" value="1"/>
</dbReference>
<feature type="active site" description="Nucleophile" evidence="13">
    <location>
        <position position="71"/>
    </location>
</feature>
<evidence type="ECO:0000256" key="11">
    <source>
        <dbReference type="ARBA" id="ARBA00026071"/>
    </source>
</evidence>
<comment type="similarity">
    <text evidence="14">Belongs to the peptidase T1B family.</text>
</comment>
<dbReference type="GO" id="GO:0005839">
    <property type="term" value="C:proteasome core complex"/>
    <property type="evidence" value="ECO:0007669"/>
    <property type="project" value="InterPro"/>
</dbReference>
<dbReference type="PROSITE" id="PS51476">
    <property type="entry name" value="PROTEASOME_BETA_2"/>
    <property type="match status" value="1"/>
</dbReference>
<comment type="function">
    <text evidence="14">Component of the proteasome, a multicatalytic proteinase complex which is characterized by its ability to cleave peptides with Arg, Phe, Tyr, Leu, and Glu adjacent to the leaving group at neutral or slightly basic pH. The proteasome has an ATP-dependent proteolytic activity.</text>
</comment>
<keyword evidence="3 14" id="KW-0963">Cytoplasm</keyword>
<evidence type="ECO:0000256" key="3">
    <source>
        <dbReference type="ARBA" id="ARBA00022490"/>
    </source>
</evidence>
<evidence type="ECO:0000256" key="7">
    <source>
        <dbReference type="ARBA" id="ARBA00022942"/>
    </source>
</evidence>
<comment type="subunit">
    <text evidence="14">Component of the proteasome complex.</text>
</comment>
<evidence type="ECO:0000256" key="6">
    <source>
        <dbReference type="ARBA" id="ARBA00022801"/>
    </source>
</evidence>
<dbReference type="SUPFAM" id="SSF56235">
    <property type="entry name" value="N-terminal nucleophile aminohydrolases (Ntn hydrolases)"/>
    <property type="match status" value="1"/>
</dbReference>
<evidence type="ECO:0000256" key="12">
    <source>
        <dbReference type="ARBA" id="ARBA00046629"/>
    </source>
</evidence>
<dbReference type="PANTHER" id="PTHR32194">
    <property type="entry name" value="METALLOPROTEASE TLDD"/>
    <property type="match status" value="1"/>
</dbReference>
<accession>A0A8J2RXX7</accession>
<dbReference type="GO" id="GO:0004298">
    <property type="term" value="F:threonine-type endopeptidase activity"/>
    <property type="evidence" value="ECO:0007669"/>
    <property type="project" value="UniProtKB-KW"/>
</dbReference>
<evidence type="ECO:0000256" key="14">
    <source>
        <dbReference type="RuleBase" id="RU004203"/>
    </source>
</evidence>
<evidence type="ECO:0000313" key="15">
    <source>
        <dbReference type="EMBL" id="CAH0108796.1"/>
    </source>
</evidence>
<dbReference type="GO" id="GO:0005654">
    <property type="term" value="C:nucleoplasm"/>
    <property type="evidence" value="ECO:0007669"/>
    <property type="project" value="UniProtKB-ARBA"/>
</dbReference>
<dbReference type="EMBL" id="CAKKLH010000287">
    <property type="protein sequence ID" value="CAH0108796.1"/>
    <property type="molecule type" value="Genomic_DNA"/>
</dbReference>
<dbReference type="InterPro" id="IPR023333">
    <property type="entry name" value="Proteasome_suB-type"/>
</dbReference>
<evidence type="ECO:0000256" key="4">
    <source>
        <dbReference type="ARBA" id="ARBA00022670"/>
    </source>
</evidence>
<name>A0A8J2RXX7_9CRUS</name>
<keyword evidence="9 14" id="KW-0539">Nucleus</keyword>
<dbReference type="InterPro" id="IPR001353">
    <property type="entry name" value="Proteasome_sua/b"/>
</dbReference>
<dbReference type="CDD" id="cd03761">
    <property type="entry name" value="proteasome_beta_type_5"/>
    <property type="match status" value="1"/>
</dbReference>
<reference evidence="15" key="1">
    <citation type="submission" date="2021-11" db="EMBL/GenBank/DDBJ databases">
        <authorList>
            <person name="Schell T."/>
        </authorList>
    </citation>
    <scope>NUCLEOTIDE SEQUENCE</scope>
    <source>
        <strain evidence="15">M5</strain>
    </source>
</reference>
<comment type="function">
    <text evidence="2">Component of the 20S core proteasome complex involved in the proteolytic degradation of most intracellular proteins. This complex plays numerous essential roles within the cell by associating with different regulatory particles. Associated with two 19S regulatory particles, forms the 26S proteasome and thus participates in the ATP-dependent degradation of ubiquitinated proteins. The 26S proteasome plays a key role in the maintenance of protein homeostasis by removing misfolded or damaged proteins that could impair cellular functions, and by removing proteins whose functions are no longer required. Associated with the PA200 or PA28, the 20S proteasome mediates ubiquitin-independent protein degradation. This type of proteolysis is required in several pathways including spermatogenesis (20S-PA200 complex) or generation of a subset of MHC class I-presented antigenic peptides (20S-PA28 complex). Within the 20S core complex, PSMB5 displays a chymotrypsin-like activity.</text>
</comment>
<comment type="subunit">
    <text evidence="12">The 26S proteasome consists of a 20S proteasome core and two 19S regulatory subunits. The 20S proteasome core is a barrel-shaped complex made of 28 subunits that are arranged in four stacked rings. The two outer rings are each formed by seven alpha subunits, and the two inner rings are formed by seven beta subunits. The proteolytic activity is exerted by three beta-subunits PSMB5, PSMB6 and PSMB7. Directly interacts with POMP. Interacts with ABCB1 and TAP1.</text>
</comment>